<keyword evidence="3" id="KW-1185">Reference proteome</keyword>
<organism evidence="2 3">
    <name type="scientific">Gnomoniopsis smithogilvyi</name>
    <dbReference type="NCBI Taxonomy" id="1191159"/>
    <lineage>
        <taxon>Eukaryota</taxon>
        <taxon>Fungi</taxon>
        <taxon>Dikarya</taxon>
        <taxon>Ascomycota</taxon>
        <taxon>Pezizomycotina</taxon>
        <taxon>Sordariomycetes</taxon>
        <taxon>Sordariomycetidae</taxon>
        <taxon>Diaporthales</taxon>
        <taxon>Gnomoniaceae</taxon>
        <taxon>Gnomoniopsis</taxon>
    </lineage>
</organism>
<sequence>MPITLSVRLPFRALFQAKALLGLSTTKRHFSNSTTKLHLPYTEHIKVPCASSGHVIVSLHDTARHPVLSPLIINLPAFPVQDIADVDSYLPRFLQRYPSATIHYRWPRRDRRLGASTSNHESDQGVQDASDLSPLHWPTPIHDTLAGFDFLTRSLAPPPTGTNGHSRLQRRDVYIYGSFLGAGLAASLALTEAHANEPMAVRGLLTLNGVYNWTTFLPDHPLNTARLGLQKELGLDLAEWQRREDTDQDVGMLKALIPSLFQQPANLFDPFASPVLFFHTAGLMVPPSFTERWRPEYLSDKSSAASTSSSESDAIDPYDYVYSDPEDPPPPTPFPEAETDSNSDSETNSDSDSSAFPDHATTTTTMAPPPRKGYLAFPPRASSLRIPETLLLHSDPPPLPDIPDTVVGQRRRTAVWKKLKNAENSFASQAMGLAGLMRRSVNKLELKERIRWDEEFEDPEGEAIRRVETGVVGEEGSGQDVEAAERARQWLEERLG</sequence>
<feature type="compositionally biased region" description="Low complexity" evidence="1">
    <location>
        <begin position="300"/>
        <end position="323"/>
    </location>
</feature>
<dbReference type="OrthoDB" id="5396420at2759"/>
<name>A0A9W9CYB8_9PEZI</name>
<evidence type="ECO:0000313" key="3">
    <source>
        <dbReference type="Proteomes" id="UP001140453"/>
    </source>
</evidence>
<reference evidence="2" key="1">
    <citation type="submission" date="2022-10" db="EMBL/GenBank/DDBJ databases">
        <title>Tapping the CABI collections for fungal endophytes: first genome assemblies for Collariella, Neodidymelliopsis, Ascochyta clinopodiicola, Didymella pomorum, Didymosphaeria variabile, Neocosmospora piperis and Neocucurbitaria cava.</title>
        <authorList>
            <person name="Hill R."/>
        </authorList>
    </citation>
    <scope>NUCLEOTIDE SEQUENCE</scope>
    <source>
        <strain evidence="2">IMI 355082</strain>
    </source>
</reference>
<dbReference type="Gene3D" id="3.40.50.1820">
    <property type="entry name" value="alpha/beta hydrolase"/>
    <property type="match status" value="1"/>
</dbReference>
<proteinExistence type="predicted"/>
<evidence type="ECO:0000256" key="1">
    <source>
        <dbReference type="SAM" id="MobiDB-lite"/>
    </source>
</evidence>
<accession>A0A9W9CYB8</accession>
<feature type="compositionally biased region" description="Acidic residues" evidence="1">
    <location>
        <begin position="337"/>
        <end position="349"/>
    </location>
</feature>
<dbReference type="AlphaFoldDB" id="A0A9W9CYB8"/>
<dbReference type="EMBL" id="JAPEVB010000002">
    <property type="protein sequence ID" value="KAJ4393925.1"/>
    <property type="molecule type" value="Genomic_DNA"/>
</dbReference>
<protein>
    <submittedName>
        <fullName evidence="2">Uncharacterized protein</fullName>
    </submittedName>
</protein>
<gene>
    <name evidence="2" type="ORF">N0V93_003142</name>
</gene>
<dbReference type="SUPFAM" id="SSF53474">
    <property type="entry name" value="alpha/beta-Hydrolases"/>
    <property type="match status" value="1"/>
</dbReference>
<dbReference type="Proteomes" id="UP001140453">
    <property type="component" value="Unassembled WGS sequence"/>
</dbReference>
<evidence type="ECO:0000313" key="2">
    <source>
        <dbReference type="EMBL" id="KAJ4393925.1"/>
    </source>
</evidence>
<feature type="region of interest" description="Disordered" evidence="1">
    <location>
        <begin position="300"/>
        <end position="378"/>
    </location>
</feature>
<dbReference type="InterPro" id="IPR029058">
    <property type="entry name" value="AB_hydrolase_fold"/>
</dbReference>
<comment type="caution">
    <text evidence="2">The sequence shown here is derived from an EMBL/GenBank/DDBJ whole genome shotgun (WGS) entry which is preliminary data.</text>
</comment>